<dbReference type="InterPro" id="IPR011989">
    <property type="entry name" value="ARM-like"/>
</dbReference>
<feature type="domain" description="U-box" evidence="2">
    <location>
        <begin position="120"/>
        <end position="392"/>
    </location>
</feature>
<dbReference type="Pfam" id="PF25598">
    <property type="entry name" value="ARM_PUB"/>
    <property type="match status" value="1"/>
</dbReference>
<organism evidence="3">
    <name type="scientific">Picea sitchensis</name>
    <name type="common">Sitka spruce</name>
    <name type="synonym">Pinus sitchensis</name>
    <dbReference type="NCBI Taxonomy" id="3332"/>
    <lineage>
        <taxon>Eukaryota</taxon>
        <taxon>Viridiplantae</taxon>
        <taxon>Streptophyta</taxon>
        <taxon>Embryophyta</taxon>
        <taxon>Tracheophyta</taxon>
        <taxon>Spermatophyta</taxon>
        <taxon>Pinopsida</taxon>
        <taxon>Pinidae</taxon>
        <taxon>Conifers I</taxon>
        <taxon>Pinales</taxon>
        <taxon>Pinaceae</taxon>
        <taxon>Picea</taxon>
    </lineage>
</organism>
<feature type="compositionally biased region" description="Basic and acidic residues" evidence="1">
    <location>
        <begin position="75"/>
        <end position="89"/>
    </location>
</feature>
<dbReference type="InterPro" id="IPR016024">
    <property type="entry name" value="ARM-type_fold"/>
</dbReference>
<dbReference type="SUPFAM" id="SSF48371">
    <property type="entry name" value="ARM repeat"/>
    <property type="match status" value="1"/>
</dbReference>
<dbReference type="OMA" id="PDENCIF"/>
<name>A9NY71_PICSI</name>
<dbReference type="AlphaFoldDB" id="A9NY71"/>
<dbReference type="EMBL" id="EF086311">
    <property type="protein sequence ID" value="ABK25582.1"/>
    <property type="molecule type" value="mRNA"/>
</dbReference>
<accession>A9NY71</accession>
<evidence type="ECO:0000259" key="2">
    <source>
        <dbReference type="Pfam" id="PF25598"/>
    </source>
</evidence>
<evidence type="ECO:0000313" key="3">
    <source>
        <dbReference type="EMBL" id="ABK25582.1"/>
    </source>
</evidence>
<dbReference type="PANTHER" id="PTHR47873:SF1">
    <property type="entry name" value="ARM REPEAT SUPERFAMILY PROTEIN"/>
    <property type="match status" value="1"/>
</dbReference>
<dbReference type="PROSITE" id="PS51257">
    <property type="entry name" value="PROKAR_LIPOPROTEIN"/>
    <property type="match status" value="1"/>
</dbReference>
<reference evidence="3" key="1">
    <citation type="journal article" date="2008" name="BMC Genomics">
        <title>A conifer genomics resource of 200,000 spruce (Picea spp.) ESTs and 6,464 high-quality, sequence-finished full-length cDNAs for Sitka spruce (Picea sitchensis).</title>
        <authorList>
            <person name="Ralph S.G."/>
            <person name="Chun H.J."/>
            <person name="Kolosova N."/>
            <person name="Cooper D."/>
            <person name="Oddy C."/>
            <person name="Ritland C.E."/>
            <person name="Kirkpatrick R."/>
            <person name="Moore R."/>
            <person name="Barber S."/>
            <person name="Holt R.A."/>
            <person name="Jones S.J."/>
            <person name="Marra M.A."/>
            <person name="Douglas C.J."/>
            <person name="Ritland K."/>
            <person name="Bohlmann J."/>
        </authorList>
    </citation>
    <scope>NUCLEOTIDE SEQUENCE</scope>
    <source>
        <tissue evidence="3">Bark</tissue>
    </source>
</reference>
<protein>
    <recommendedName>
        <fullName evidence="2">U-box domain-containing protein</fullName>
    </recommendedName>
</protein>
<evidence type="ECO:0000256" key="1">
    <source>
        <dbReference type="SAM" id="MobiDB-lite"/>
    </source>
</evidence>
<dbReference type="Gene3D" id="1.25.10.10">
    <property type="entry name" value="Leucine-rich Repeat Variant"/>
    <property type="match status" value="2"/>
</dbReference>
<dbReference type="PANTHER" id="PTHR47873">
    <property type="entry name" value="ARM REPEAT SUPERFAMILY PROTEIN"/>
    <property type="match status" value="1"/>
</dbReference>
<sequence>MRNPGNVARLKHPGRLPFSCGMFGACAESILSPTTPPNITTPPMDLVKSERATTAVQSVTQWQLPITRERTKKPAAADEERSDGGVDEAVRLSESTTDSALAHFQTPEILRDAVSRGRLGAQMLRAIARLAQGCERNREVLFNAGVADGLVSILLDGHGAPDFCVEALSVLLALSRSPKLLQVFVDEQRMLDLAAFSLNSTAPPGVRLNALLLLEKTLVFQPSGGHVGVKGLMEGLVRSLPNYQKLVIKALLALCLTERNRGEAVRAGVVDAILELLPNLKEVCAERALATLDLLCTVSEGRRALREHALAVPLLLDMILKVSDRGTEYAVSALCAICVHEDGGIDARENAIQSGAFTQLLLLLQSDCTSRAKRKALQLLKVLHKVWGEGSCNIPDENCIFSSPDSDNDELRQ</sequence>
<dbReference type="InterPro" id="IPR058678">
    <property type="entry name" value="ARM_PUB"/>
</dbReference>
<proteinExistence type="evidence at transcript level"/>
<feature type="region of interest" description="Disordered" evidence="1">
    <location>
        <begin position="66"/>
        <end position="89"/>
    </location>
</feature>